<dbReference type="GO" id="GO:0016706">
    <property type="term" value="F:2-oxoglutarate-dependent dioxygenase activity"/>
    <property type="evidence" value="ECO:0007669"/>
    <property type="project" value="UniProtKB-ARBA"/>
</dbReference>
<keyword evidence="2" id="KW-1185">Reference proteome</keyword>
<name>A0A1T4TAX3_9BACT</name>
<dbReference type="STRING" id="634771.SAMN04488128_104303"/>
<proteinExistence type="predicted"/>
<dbReference type="InterPro" id="IPR008775">
    <property type="entry name" value="Phytyl_CoA_dOase-like"/>
</dbReference>
<dbReference type="Gene3D" id="2.60.120.620">
    <property type="entry name" value="q2cbj1_9rhob like domain"/>
    <property type="match status" value="1"/>
</dbReference>
<dbReference type="AlphaFoldDB" id="A0A1T4TAX3"/>
<evidence type="ECO:0000313" key="2">
    <source>
        <dbReference type="Proteomes" id="UP000190367"/>
    </source>
</evidence>
<accession>A0A1T4TAX3</accession>
<dbReference type="Proteomes" id="UP000190367">
    <property type="component" value="Unassembled WGS sequence"/>
</dbReference>
<reference evidence="2" key="1">
    <citation type="submission" date="2017-02" db="EMBL/GenBank/DDBJ databases">
        <authorList>
            <person name="Varghese N."/>
            <person name="Submissions S."/>
        </authorList>
    </citation>
    <scope>NUCLEOTIDE SEQUENCE [LARGE SCALE GENOMIC DNA]</scope>
    <source>
        <strain evidence="2">DSM 22224</strain>
    </source>
</reference>
<sequence>MDHACSQACLSAIFHPHRYFMEEVLNPTQIKQFIEEGYIRLDHAFPESLAAEVRSILWKEMAIGPNDPSAWTRPVVRLGMYSQPPFVTSANTPLLHAAFDQLVGKDRWLPCRSMGTFPIRFPSTEDPGDTGWHVDASFGDNPANYLEWRVNWRSKNRALLMLFLYSDIGENDAPTRILAGSHRDVARLLQPAGEAGMTILELAAAFPSLPPRPTVMATGKAGTVYLCHPFLVHAAQPHRGTEPRFLAQPPLLLKDELMKAGGENTYTPVEEAIRRSLHA</sequence>
<dbReference type="EMBL" id="FUWZ01000004">
    <property type="protein sequence ID" value="SKA37546.1"/>
    <property type="molecule type" value="Genomic_DNA"/>
</dbReference>
<gene>
    <name evidence="1" type="ORF">SAMN04488128_104303</name>
</gene>
<dbReference type="Pfam" id="PF05721">
    <property type="entry name" value="PhyH"/>
    <property type="match status" value="1"/>
</dbReference>
<keyword evidence="1" id="KW-0560">Oxidoreductase</keyword>
<evidence type="ECO:0000313" key="1">
    <source>
        <dbReference type="EMBL" id="SKA37546.1"/>
    </source>
</evidence>
<organism evidence="1 2">
    <name type="scientific">Chitinophaga eiseniae</name>
    <dbReference type="NCBI Taxonomy" id="634771"/>
    <lineage>
        <taxon>Bacteria</taxon>
        <taxon>Pseudomonadati</taxon>
        <taxon>Bacteroidota</taxon>
        <taxon>Chitinophagia</taxon>
        <taxon>Chitinophagales</taxon>
        <taxon>Chitinophagaceae</taxon>
        <taxon>Chitinophaga</taxon>
    </lineage>
</organism>
<keyword evidence="1" id="KW-0223">Dioxygenase</keyword>
<protein>
    <submittedName>
        <fullName evidence="1">Phytanoyl-CoA dioxygenase (PhyH)</fullName>
    </submittedName>
</protein>
<dbReference type="SUPFAM" id="SSF51197">
    <property type="entry name" value="Clavaminate synthase-like"/>
    <property type="match status" value="1"/>
</dbReference>